<evidence type="ECO:0000256" key="4">
    <source>
        <dbReference type="ARBA" id="ARBA00022481"/>
    </source>
</evidence>
<keyword evidence="7 11" id="KW-1133">Transmembrane helix</keyword>
<keyword evidence="5" id="KW-0997">Cell inner membrane</keyword>
<evidence type="ECO:0000313" key="13">
    <source>
        <dbReference type="EMBL" id="NMM41644.1"/>
    </source>
</evidence>
<organism evidence="13 14">
    <name type="scientific">Pseudoalteromonas arctica</name>
    <dbReference type="NCBI Taxonomy" id="394751"/>
    <lineage>
        <taxon>Bacteria</taxon>
        <taxon>Pseudomonadati</taxon>
        <taxon>Pseudomonadota</taxon>
        <taxon>Gammaproteobacteria</taxon>
        <taxon>Alteromonadales</taxon>
        <taxon>Pseudoalteromonadaceae</taxon>
        <taxon>Pseudoalteromonas</taxon>
    </lineage>
</organism>
<accession>A0A7Y0DU35</accession>
<feature type="domain" description="General secretion pathway GspH" evidence="12">
    <location>
        <begin position="47"/>
        <end position="178"/>
    </location>
</feature>
<evidence type="ECO:0000313" key="14">
    <source>
        <dbReference type="Proteomes" id="UP000570493"/>
    </source>
</evidence>
<dbReference type="AlphaFoldDB" id="A0A7Y0DU35"/>
<dbReference type="InterPro" id="IPR022346">
    <property type="entry name" value="T2SS_GspH"/>
</dbReference>
<name>A0A7Y0DU35_9GAMM</name>
<keyword evidence="3" id="KW-1003">Cell membrane</keyword>
<reference evidence="13" key="1">
    <citation type="submission" date="2020-04" db="EMBL/GenBank/DDBJ databases">
        <title>Genome Sequencing for Pseudoaltermonas arctica.</title>
        <authorList>
            <person name="Elkins N.S."/>
        </authorList>
    </citation>
    <scope>NUCLEOTIDE SEQUENCE [LARGE SCALE GENOMIC DNA]</scope>
    <source>
        <strain evidence="13">NEC-BIFX-2020_0012</strain>
    </source>
</reference>
<gene>
    <name evidence="13" type="ORF">HHO47_12650</name>
</gene>
<evidence type="ECO:0000256" key="9">
    <source>
        <dbReference type="ARBA" id="ARBA00025772"/>
    </source>
</evidence>
<keyword evidence="8 11" id="KW-0472">Membrane</keyword>
<dbReference type="GO" id="GO:0015628">
    <property type="term" value="P:protein secretion by the type II secretion system"/>
    <property type="evidence" value="ECO:0007669"/>
    <property type="project" value="InterPro"/>
</dbReference>
<feature type="transmembrane region" description="Helical" evidence="11">
    <location>
        <begin position="7"/>
        <end position="29"/>
    </location>
</feature>
<comment type="subcellular location">
    <subcellularLocation>
        <location evidence="1">Cell inner membrane</location>
        <topology evidence="1">Single-pass membrane protein</topology>
    </subcellularLocation>
</comment>
<dbReference type="Pfam" id="PF12019">
    <property type="entry name" value="GspH"/>
    <property type="match status" value="1"/>
</dbReference>
<evidence type="ECO:0000256" key="7">
    <source>
        <dbReference type="ARBA" id="ARBA00022989"/>
    </source>
</evidence>
<dbReference type="NCBIfam" id="TIGR02532">
    <property type="entry name" value="IV_pilin_GFxxxE"/>
    <property type="match status" value="1"/>
</dbReference>
<dbReference type="RefSeq" id="WP_169020615.1">
    <property type="nucleotide sequence ID" value="NZ_JABBMT010000019.1"/>
</dbReference>
<evidence type="ECO:0000256" key="1">
    <source>
        <dbReference type="ARBA" id="ARBA00004377"/>
    </source>
</evidence>
<evidence type="ECO:0000256" key="6">
    <source>
        <dbReference type="ARBA" id="ARBA00022692"/>
    </source>
</evidence>
<dbReference type="Gene3D" id="3.55.40.10">
    <property type="entry name" value="minor pseudopilin epsh domain"/>
    <property type="match status" value="1"/>
</dbReference>
<dbReference type="Pfam" id="PF07963">
    <property type="entry name" value="N_methyl"/>
    <property type="match status" value="1"/>
</dbReference>
<keyword evidence="14" id="KW-1185">Reference proteome</keyword>
<dbReference type="SUPFAM" id="SSF54523">
    <property type="entry name" value="Pili subunits"/>
    <property type="match status" value="1"/>
</dbReference>
<keyword evidence="4" id="KW-0488">Methylation</keyword>
<dbReference type="InterPro" id="IPR012902">
    <property type="entry name" value="N_methyl_site"/>
</dbReference>
<comment type="similarity">
    <text evidence="9">Belongs to the GSP H family.</text>
</comment>
<comment type="caution">
    <text evidence="13">The sequence shown here is derived from an EMBL/GenBank/DDBJ whole genome shotgun (WGS) entry which is preliminary data.</text>
</comment>
<evidence type="ECO:0000256" key="8">
    <source>
        <dbReference type="ARBA" id="ARBA00023136"/>
    </source>
</evidence>
<dbReference type="InterPro" id="IPR045584">
    <property type="entry name" value="Pilin-like"/>
</dbReference>
<protein>
    <recommendedName>
        <fullName evidence="2">Type II secretion system protein H</fullName>
    </recommendedName>
    <alternativeName>
        <fullName evidence="10">General secretion pathway protein H</fullName>
    </alternativeName>
</protein>
<dbReference type="Proteomes" id="UP000570493">
    <property type="component" value="Unassembled WGS sequence"/>
</dbReference>
<evidence type="ECO:0000256" key="5">
    <source>
        <dbReference type="ARBA" id="ARBA00022519"/>
    </source>
</evidence>
<evidence type="ECO:0000256" key="2">
    <source>
        <dbReference type="ARBA" id="ARBA00021549"/>
    </source>
</evidence>
<dbReference type="PROSITE" id="PS00409">
    <property type="entry name" value="PROKAR_NTER_METHYL"/>
    <property type="match status" value="1"/>
</dbReference>
<dbReference type="GO" id="GO:0005886">
    <property type="term" value="C:plasma membrane"/>
    <property type="evidence" value="ECO:0007669"/>
    <property type="project" value="UniProtKB-SubCell"/>
</dbReference>
<evidence type="ECO:0000259" key="12">
    <source>
        <dbReference type="Pfam" id="PF12019"/>
    </source>
</evidence>
<keyword evidence="6 11" id="KW-0812">Transmembrane</keyword>
<evidence type="ECO:0000256" key="3">
    <source>
        <dbReference type="ARBA" id="ARBA00022475"/>
    </source>
</evidence>
<proteinExistence type="inferred from homology"/>
<dbReference type="EMBL" id="JABBMT010000019">
    <property type="protein sequence ID" value="NMM41644.1"/>
    <property type="molecule type" value="Genomic_DNA"/>
</dbReference>
<evidence type="ECO:0000256" key="10">
    <source>
        <dbReference type="ARBA" id="ARBA00030775"/>
    </source>
</evidence>
<sequence>MNKLQRGFTLLELMVTIAIVGIVATIAFWDSSDMLENNRAENYLLELKRNISYARSQAASTDEIVIICPVSYKDFKNKNDSFECKETWDGDTTIVIFIDKLTTKNDREDKKATYLASEDSLISVIERISHNDKLKFTGNERMLRFDTSGLISYNPGDFIYCPNSDNKNNKALTVSQSGTSFYVGETLTKCD</sequence>
<dbReference type="GO" id="GO:0015627">
    <property type="term" value="C:type II protein secretion system complex"/>
    <property type="evidence" value="ECO:0007669"/>
    <property type="project" value="InterPro"/>
</dbReference>
<evidence type="ECO:0000256" key="11">
    <source>
        <dbReference type="SAM" id="Phobius"/>
    </source>
</evidence>